<reference evidence="1 2" key="1">
    <citation type="journal article" date="2020" name="Biotechnol. Biofuels">
        <title>New insights from the biogas microbiome by comprehensive genome-resolved metagenomics of nearly 1600 species originating from multiple anaerobic digesters.</title>
        <authorList>
            <person name="Campanaro S."/>
            <person name="Treu L."/>
            <person name="Rodriguez-R L.M."/>
            <person name="Kovalovszki A."/>
            <person name="Ziels R.M."/>
            <person name="Maus I."/>
            <person name="Zhu X."/>
            <person name="Kougias P.G."/>
            <person name="Basile A."/>
            <person name="Luo G."/>
            <person name="Schluter A."/>
            <person name="Konstantinidis K.T."/>
            <person name="Angelidaki I."/>
        </authorList>
    </citation>
    <scope>NUCLEOTIDE SEQUENCE [LARGE SCALE GENOMIC DNA]</scope>
    <source>
        <strain evidence="1">AS27yjCOA_65</strain>
    </source>
</reference>
<gene>
    <name evidence="1" type="ORF">GYA55_05110</name>
</gene>
<dbReference type="AlphaFoldDB" id="A0A7X9IJD6"/>
<name>A0A7X9IJD6_9DELT</name>
<dbReference type="EMBL" id="JAAZON010000214">
    <property type="protein sequence ID" value="NMC62530.1"/>
    <property type="molecule type" value="Genomic_DNA"/>
</dbReference>
<dbReference type="Proteomes" id="UP000524246">
    <property type="component" value="Unassembled WGS sequence"/>
</dbReference>
<accession>A0A7X9IJD6</accession>
<sequence>MMLIYCPVCKDMIKMIPEWRVCHCGMSEGLFNGDSWQVTGQAIPILVNCKSFNKAISQYMIDKLAGRKPTSDYHFSANILDS</sequence>
<proteinExistence type="predicted"/>
<protein>
    <submittedName>
        <fullName evidence="1">Uncharacterized protein</fullName>
    </submittedName>
</protein>
<evidence type="ECO:0000313" key="2">
    <source>
        <dbReference type="Proteomes" id="UP000524246"/>
    </source>
</evidence>
<evidence type="ECO:0000313" key="1">
    <source>
        <dbReference type="EMBL" id="NMC62530.1"/>
    </source>
</evidence>
<comment type="caution">
    <text evidence="1">The sequence shown here is derived from an EMBL/GenBank/DDBJ whole genome shotgun (WGS) entry which is preliminary data.</text>
</comment>
<organism evidence="1 2">
    <name type="scientific">SAR324 cluster bacterium</name>
    <dbReference type="NCBI Taxonomy" id="2024889"/>
    <lineage>
        <taxon>Bacteria</taxon>
        <taxon>Deltaproteobacteria</taxon>
        <taxon>SAR324 cluster</taxon>
    </lineage>
</organism>